<proteinExistence type="predicted"/>
<feature type="region of interest" description="Disordered" evidence="1">
    <location>
        <begin position="38"/>
        <end position="71"/>
    </location>
</feature>
<dbReference type="Proteomes" id="UP000481861">
    <property type="component" value="Unassembled WGS sequence"/>
</dbReference>
<evidence type="ECO:0000313" key="2">
    <source>
        <dbReference type="EMBL" id="KAF2873473.1"/>
    </source>
</evidence>
<reference evidence="2 3" key="1">
    <citation type="submission" date="2020-01" db="EMBL/GenBank/DDBJ databases">
        <authorList>
            <consortium name="DOE Joint Genome Institute"/>
            <person name="Haridas S."/>
            <person name="Albert R."/>
            <person name="Binder M."/>
            <person name="Bloem J."/>
            <person name="Labutti K."/>
            <person name="Salamov A."/>
            <person name="Andreopoulos B."/>
            <person name="Baker S.E."/>
            <person name="Barry K."/>
            <person name="Bills G."/>
            <person name="Bluhm B.H."/>
            <person name="Cannon C."/>
            <person name="Castanera R."/>
            <person name="Culley D.E."/>
            <person name="Daum C."/>
            <person name="Ezra D."/>
            <person name="Gonzalez J.B."/>
            <person name="Henrissat B."/>
            <person name="Kuo A."/>
            <person name="Liang C."/>
            <person name="Lipzen A."/>
            <person name="Lutzoni F."/>
            <person name="Magnuson J."/>
            <person name="Mondo S."/>
            <person name="Nolan M."/>
            <person name="Ohm R."/>
            <person name="Pangilinan J."/>
            <person name="Park H.-J.H."/>
            <person name="Ramirez L."/>
            <person name="Alfaro M."/>
            <person name="Sun H."/>
            <person name="Tritt A."/>
            <person name="Yoshinaga Y."/>
            <person name="Zwiers L.-H.L."/>
            <person name="Turgeon B.G."/>
            <person name="Goodwin S.B."/>
            <person name="Spatafora J.W."/>
            <person name="Crous P.W."/>
            <person name="Grigoriev I.V."/>
        </authorList>
    </citation>
    <scope>NUCLEOTIDE SEQUENCE [LARGE SCALE GENOMIC DNA]</scope>
    <source>
        <strain evidence="2 3">CBS 611.86</strain>
    </source>
</reference>
<name>A0A7C8IDE5_9PLEO</name>
<dbReference type="AlphaFoldDB" id="A0A7C8IDE5"/>
<gene>
    <name evidence="2" type="ORF">BDV95DRAFT_567092</name>
</gene>
<organism evidence="2 3">
    <name type="scientific">Massariosphaeria phaeospora</name>
    <dbReference type="NCBI Taxonomy" id="100035"/>
    <lineage>
        <taxon>Eukaryota</taxon>
        <taxon>Fungi</taxon>
        <taxon>Dikarya</taxon>
        <taxon>Ascomycota</taxon>
        <taxon>Pezizomycotina</taxon>
        <taxon>Dothideomycetes</taxon>
        <taxon>Pleosporomycetidae</taxon>
        <taxon>Pleosporales</taxon>
        <taxon>Pleosporales incertae sedis</taxon>
        <taxon>Massariosphaeria</taxon>
    </lineage>
</organism>
<comment type="caution">
    <text evidence="2">The sequence shown here is derived from an EMBL/GenBank/DDBJ whole genome shotgun (WGS) entry which is preliminary data.</text>
</comment>
<dbReference type="EMBL" id="JAADJZ010000007">
    <property type="protein sequence ID" value="KAF2873473.1"/>
    <property type="molecule type" value="Genomic_DNA"/>
</dbReference>
<evidence type="ECO:0000256" key="1">
    <source>
        <dbReference type="SAM" id="MobiDB-lite"/>
    </source>
</evidence>
<feature type="compositionally biased region" description="Polar residues" evidence="1">
    <location>
        <begin position="47"/>
        <end position="61"/>
    </location>
</feature>
<protein>
    <submittedName>
        <fullName evidence="2">Uncharacterized protein</fullName>
    </submittedName>
</protein>
<evidence type="ECO:0000313" key="3">
    <source>
        <dbReference type="Proteomes" id="UP000481861"/>
    </source>
</evidence>
<keyword evidence="3" id="KW-1185">Reference proteome</keyword>
<sequence>MTRLADLHVKQVSLQGSKTPRCTSVPSLADECAQSWHRKPLFGPNRPTESSGTEVTDTPTPALQYPAQKPSHPGISVAGASIMAAASFLCRRSECLTLPSPNEPPPTMAGGHPGLCRATSRLRRWRWWANVVQRWHGFGLGCGRKLCLARRSIGEARCKAGG</sequence>
<accession>A0A7C8IDE5</accession>